<evidence type="ECO:0000313" key="1">
    <source>
        <dbReference type="EMBL" id="DAD42511.1"/>
    </source>
</evidence>
<organism evidence="1 2">
    <name type="scientific">Nelumbo nucifera</name>
    <name type="common">Sacred lotus</name>
    <dbReference type="NCBI Taxonomy" id="4432"/>
    <lineage>
        <taxon>Eukaryota</taxon>
        <taxon>Viridiplantae</taxon>
        <taxon>Streptophyta</taxon>
        <taxon>Embryophyta</taxon>
        <taxon>Tracheophyta</taxon>
        <taxon>Spermatophyta</taxon>
        <taxon>Magnoliopsida</taxon>
        <taxon>Proteales</taxon>
        <taxon>Nelumbonaceae</taxon>
        <taxon>Nelumbo</taxon>
    </lineage>
</organism>
<dbReference type="AlphaFoldDB" id="A0A822ZFI4"/>
<keyword evidence="2" id="KW-1185">Reference proteome</keyword>
<accession>A0A822ZFI4</accession>
<dbReference type="EMBL" id="DUZY01000006">
    <property type="protein sequence ID" value="DAD42511.1"/>
    <property type="molecule type" value="Genomic_DNA"/>
</dbReference>
<protein>
    <submittedName>
        <fullName evidence="1">Uncharacterized protein</fullName>
    </submittedName>
</protein>
<dbReference type="Proteomes" id="UP000607653">
    <property type="component" value="Unassembled WGS sequence"/>
</dbReference>
<sequence>MVRCRWFYEDSSSVCERSCDGQDLQRVEMKKLQGMTTLCLHGCRLRKLWVTVRIGGDGKWRQLQRALCDLQEYMGERGREKWGVTLKVTNGGRWGRRTCSFDGADDMESSRGRE</sequence>
<reference evidence="1 2" key="1">
    <citation type="journal article" date="2020" name="Mol. Biol. Evol.">
        <title>Distinct Expression and Methylation Patterns for Genes with Different Fates following a Single Whole-Genome Duplication in Flowering Plants.</title>
        <authorList>
            <person name="Shi T."/>
            <person name="Rahmani R.S."/>
            <person name="Gugger P.F."/>
            <person name="Wang M."/>
            <person name="Li H."/>
            <person name="Zhang Y."/>
            <person name="Li Z."/>
            <person name="Wang Q."/>
            <person name="Van de Peer Y."/>
            <person name="Marchal K."/>
            <person name="Chen J."/>
        </authorList>
    </citation>
    <scope>NUCLEOTIDE SEQUENCE [LARGE SCALE GENOMIC DNA]</scope>
    <source>
        <tissue evidence="1">Leaf</tissue>
    </source>
</reference>
<proteinExistence type="predicted"/>
<name>A0A822ZFI4_NELNU</name>
<comment type="caution">
    <text evidence="1">The sequence shown here is derived from an EMBL/GenBank/DDBJ whole genome shotgun (WGS) entry which is preliminary data.</text>
</comment>
<gene>
    <name evidence="1" type="ORF">HUJ06_000741</name>
</gene>
<evidence type="ECO:0000313" key="2">
    <source>
        <dbReference type="Proteomes" id="UP000607653"/>
    </source>
</evidence>